<comment type="caution">
    <text evidence="1">The sequence shown here is derived from an EMBL/GenBank/DDBJ whole genome shotgun (WGS) entry which is preliminary data.</text>
</comment>
<reference evidence="1 2" key="1">
    <citation type="submission" date="2016-04" db="EMBL/GenBank/DDBJ databases">
        <title>ATOL: Assembling a taxonomically balanced genome-scale reconstruction of the evolutionary history of the Enterobacteriaceae.</title>
        <authorList>
            <person name="Plunkett G.III."/>
            <person name="Neeno-Eckwall E.C."/>
            <person name="Glasner J.D."/>
            <person name="Perna N.T."/>
        </authorList>
    </citation>
    <scope>NUCLEOTIDE SEQUENCE [LARGE SCALE GENOMIC DNA]</scope>
    <source>
        <strain evidence="1 2">ATCC 51603</strain>
    </source>
</reference>
<dbReference type="PATRIC" id="fig|1354264.4.peg.3530"/>
<keyword evidence="2" id="KW-1185">Reference proteome</keyword>
<evidence type="ECO:0000313" key="1">
    <source>
        <dbReference type="EMBL" id="OAT49937.1"/>
    </source>
</evidence>
<dbReference type="AlphaFoldDB" id="A0A1B7JPV6"/>
<dbReference type="PANTHER" id="PTHR37316:SF3">
    <property type="entry name" value="TEICHOIC ACID GLYCEROL-PHOSPHATE TRANSFERASE"/>
    <property type="match status" value="1"/>
</dbReference>
<dbReference type="GO" id="GO:0016020">
    <property type="term" value="C:membrane"/>
    <property type="evidence" value="ECO:0007669"/>
    <property type="project" value="InterPro"/>
</dbReference>
<dbReference type="Gene3D" id="3.40.50.12580">
    <property type="match status" value="1"/>
</dbReference>
<protein>
    <submittedName>
        <fullName evidence="1">Cps2A family protein</fullName>
        <ecNumber evidence="1">2.7.8.12</ecNumber>
    </submittedName>
</protein>
<dbReference type="Pfam" id="PF04464">
    <property type="entry name" value="Glyphos_transf"/>
    <property type="match status" value="1"/>
</dbReference>
<accession>A0A1B7JPV6</accession>
<dbReference type="RefSeq" id="WP_064547191.1">
    <property type="nucleotide sequence ID" value="NZ_LXEU01000067.1"/>
</dbReference>
<name>A0A1B7JPV6_9ENTR</name>
<sequence>MVENPKVGFIGWNPFQFLHIKDLANAISGSVFIVEKKNESLNEFSEEFFNDENIPVMIWDRSKMSLLDGIFDVIVCQTPFFRMETFEKTKIVMIQYGYAKEPHNYGAWRSLGDLCLTYGEYANDKIKNFCPAICTGNPRYDRWTNPDTFIKCYDKFQSRFIPGLKTILYVPTWGDLSSIDDFLESVMALSGEYNVILKLHHNTDLLEGHRKNRVNGRINYFGANDDLLELISVSDIVISDYSGAIFDAIYFNKPVVLLSKNCNANEMDLKMDVYSIEYAERNNIGYEVFKPEELSSSVKYIFDNIEHFSTVHSEIKQRLFVETKDAVTQAVQAIHNLLNDCYSLTQSQRYIRHVNQELLSTKRKLQIALKNSKSKG</sequence>
<evidence type="ECO:0000313" key="2">
    <source>
        <dbReference type="Proteomes" id="UP000078386"/>
    </source>
</evidence>
<dbReference type="EC" id="2.7.8.12" evidence="1"/>
<dbReference type="SUPFAM" id="SSF53756">
    <property type="entry name" value="UDP-Glycosyltransferase/glycogen phosphorylase"/>
    <property type="match status" value="1"/>
</dbReference>
<keyword evidence="1" id="KW-0808">Transferase</keyword>
<dbReference type="InterPro" id="IPR051612">
    <property type="entry name" value="Teichoic_Acid_Biosynth"/>
</dbReference>
<proteinExistence type="predicted"/>
<organism evidence="1 2">
    <name type="scientific">Kluyvera georgiana ATCC 51603</name>
    <dbReference type="NCBI Taxonomy" id="1354264"/>
    <lineage>
        <taxon>Bacteria</taxon>
        <taxon>Pseudomonadati</taxon>
        <taxon>Pseudomonadota</taxon>
        <taxon>Gammaproteobacteria</taxon>
        <taxon>Enterobacterales</taxon>
        <taxon>Enterobacteriaceae</taxon>
        <taxon>Kluyvera</taxon>
    </lineage>
</organism>
<dbReference type="PANTHER" id="PTHR37316">
    <property type="entry name" value="TEICHOIC ACID GLYCEROL-PHOSPHATE PRIMASE"/>
    <property type="match status" value="1"/>
</dbReference>
<dbReference type="InterPro" id="IPR007554">
    <property type="entry name" value="Glycerophosphate_synth"/>
</dbReference>
<dbReference type="Proteomes" id="UP000078386">
    <property type="component" value="Unassembled WGS sequence"/>
</dbReference>
<dbReference type="InterPro" id="IPR043148">
    <property type="entry name" value="TagF_C"/>
</dbReference>
<dbReference type="EMBL" id="LXEU01000067">
    <property type="protein sequence ID" value="OAT49937.1"/>
    <property type="molecule type" value="Genomic_DNA"/>
</dbReference>
<dbReference type="GO" id="GO:0047355">
    <property type="term" value="F:CDP-glycerol glycerophosphotransferase activity"/>
    <property type="evidence" value="ECO:0007669"/>
    <property type="project" value="UniProtKB-EC"/>
</dbReference>
<gene>
    <name evidence="1" type="ORF">M989_03396</name>
</gene>